<gene>
    <name evidence="3" type="ORF">K457DRAFT_13716</name>
</gene>
<dbReference type="Gene3D" id="2.120.10.80">
    <property type="entry name" value="Kelch-type beta propeller"/>
    <property type="match status" value="1"/>
</dbReference>
<keyword evidence="2" id="KW-0472">Membrane</keyword>
<keyword evidence="4" id="KW-1185">Reference proteome</keyword>
<dbReference type="Proteomes" id="UP000078512">
    <property type="component" value="Unassembled WGS sequence"/>
</dbReference>
<dbReference type="InterPro" id="IPR015915">
    <property type="entry name" value="Kelch-typ_b-propeller"/>
</dbReference>
<evidence type="ECO:0000256" key="2">
    <source>
        <dbReference type="SAM" id="Phobius"/>
    </source>
</evidence>
<feature type="transmembrane region" description="Helical" evidence="2">
    <location>
        <begin position="301"/>
        <end position="322"/>
    </location>
</feature>
<evidence type="ECO:0008006" key="5">
    <source>
        <dbReference type="Google" id="ProtNLM"/>
    </source>
</evidence>
<dbReference type="OrthoDB" id="10251809at2759"/>
<evidence type="ECO:0000256" key="1">
    <source>
        <dbReference type="SAM" id="MobiDB-lite"/>
    </source>
</evidence>
<dbReference type="SUPFAM" id="SSF50965">
    <property type="entry name" value="Galactose oxidase, central domain"/>
    <property type="match status" value="1"/>
</dbReference>
<keyword evidence="2" id="KW-0812">Transmembrane</keyword>
<reference evidence="3 4" key="1">
    <citation type="submission" date="2016-05" db="EMBL/GenBank/DDBJ databases">
        <title>Genome sequencing reveals origins of a unique bacterial endosymbiosis in the earliest lineages of terrestrial Fungi.</title>
        <authorList>
            <consortium name="DOE Joint Genome Institute"/>
            <person name="Uehling J."/>
            <person name="Gryganskyi A."/>
            <person name="Hameed K."/>
            <person name="Tschaplinski T."/>
            <person name="Misztal P."/>
            <person name="Wu S."/>
            <person name="Desiro A."/>
            <person name="Vande Pol N."/>
            <person name="Du Z.-Y."/>
            <person name="Zienkiewicz A."/>
            <person name="Zienkiewicz K."/>
            <person name="Morin E."/>
            <person name="Tisserant E."/>
            <person name="Splivallo R."/>
            <person name="Hainaut M."/>
            <person name="Henrissat B."/>
            <person name="Ohm R."/>
            <person name="Kuo A."/>
            <person name="Yan J."/>
            <person name="Lipzen A."/>
            <person name="Nolan M."/>
            <person name="Labutti K."/>
            <person name="Barry K."/>
            <person name="Goldstein A."/>
            <person name="Labbe J."/>
            <person name="Schadt C."/>
            <person name="Tuskan G."/>
            <person name="Grigoriev I."/>
            <person name="Martin F."/>
            <person name="Vilgalys R."/>
            <person name="Bonito G."/>
        </authorList>
    </citation>
    <scope>NUCLEOTIDE SEQUENCE [LARGE SCALE GENOMIC DNA]</scope>
    <source>
        <strain evidence="3 4">AG-77</strain>
    </source>
</reference>
<evidence type="ECO:0000313" key="3">
    <source>
        <dbReference type="EMBL" id="OAQ35158.1"/>
    </source>
</evidence>
<organism evidence="3 4">
    <name type="scientific">Linnemannia elongata AG-77</name>
    <dbReference type="NCBI Taxonomy" id="1314771"/>
    <lineage>
        <taxon>Eukaryota</taxon>
        <taxon>Fungi</taxon>
        <taxon>Fungi incertae sedis</taxon>
        <taxon>Mucoromycota</taxon>
        <taxon>Mortierellomycotina</taxon>
        <taxon>Mortierellomycetes</taxon>
        <taxon>Mortierellales</taxon>
        <taxon>Mortierellaceae</taxon>
        <taxon>Linnemannia</taxon>
    </lineage>
</organism>
<keyword evidence="2" id="KW-1133">Transmembrane helix</keyword>
<evidence type="ECO:0000313" key="4">
    <source>
        <dbReference type="Proteomes" id="UP000078512"/>
    </source>
</evidence>
<sequence>MAAIRSGNYFYIQGGLLISNNGTRSDPQAQLLSLDLSRAWNTSSPSWTDLAGGVAESMISGVSLLDNKTLITFLTNNTGSFYYKRYDVTNNTWGSLYPIEVTKGENLKSSRAILDPSDGGVKTLGMTPIAEGMFKSRLYAGAVYHPQRKSILYFGGFQQGVVFEKTAYITEFVIGTGVWSVITTSGTSPPPLANHCMAQSEDGNTMVVYGGRVPAEYTPTTTTTSFTYSGVLYLFNIPTLSWSKVSDSKPRFNIACTIIGNHNPTGETFNATDSGGVSGNGASATNKPSNGSGEESNNKPVILGGSLGGLLVALMGGMFYFYRKGKIDKERASILEKTTVEAAATAALNPPIRLDPHYYVEPHTASARNPHMLDRRLPDDVVLQIQMAHLQQQQQGGGGIMMMYQNPHAFVPMQEGIYFHDNGRDPQCPEGVGMRLSTIELHPHAVSPSDYSQMGSSSHSLY</sequence>
<dbReference type="EMBL" id="KV442015">
    <property type="protein sequence ID" value="OAQ35158.1"/>
    <property type="molecule type" value="Genomic_DNA"/>
</dbReference>
<feature type="region of interest" description="Disordered" evidence="1">
    <location>
        <begin position="265"/>
        <end position="299"/>
    </location>
</feature>
<protein>
    <recommendedName>
        <fullName evidence="5">Galactose oxidase</fullName>
    </recommendedName>
</protein>
<dbReference type="InterPro" id="IPR011043">
    <property type="entry name" value="Gal_Oxase/kelch_b-propeller"/>
</dbReference>
<name>A0A197KDB6_9FUNG</name>
<proteinExistence type="predicted"/>
<dbReference type="AlphaFoldDB" id="A0A197KDB6"/>
<accession>A0A197KDB6</accession>